<dbReference type="RefSeq" id="XP_066698707.1">
    <property type="nucleotide sequence ID" value="XM_066846309.1"/>
</dbReference>
<organism evidence="1 2">
    <name type="scientific">Apiospora aurea</name>
    <dbReference type="NCBI Taxonomy" id="335848"/>
    <lineage>
        <taxon>Eukaryota</taxon>
        <taxon>Fungi</taxon>
        <taxon>Dikarya</taxon>
        <taxon>Ascomycota</taxon>
        <taxon>Pezizomycotina</taxon>
        <taxon>Sordariomycetes</taxon>
        <taxon>Xylariomycetidae</taxon>
        <taxon>Amphisphaeriales</taxon>
        <taxon>Apiosporaceae</taxon>
        <taxon>Apiospora</taxon>
    </lineage>
</organism>
<protein>
    <recommendedName>
        <fullName evidence="3">Peptidase S74 domain-containing protein</fullName>
    </recommendedName>
</protein>
<proteinExistence type="predicted"/>
<keyword evidence="2" id="KW-1185">Reference proteome</keyword>
<dbReference type="Proteomes" id="UP001391051">
    <property type="component" value="Unassembled WGS sequence"/>
</dbReference>
<reference evidence="1 2" key="1">
    <citation type="submission" date="2023-01" db="EMBL/GenBank/DDBJ databases">
        <title>Analysis of 21 Apiospora genomes using comparative genomics revels a genus with tremendous synthesis potential of carbohydrate active enzymes and secondary metabolites.</title>
        <authorList>
            <person name="Sorensen T."/>
        </authorList>
    </citation>
    <scope>NUCLEOTIDE SEQUENCE [LARGE SCALE GENOMIC DNA]</scope>
    <source>
        <strain evidence="1 2">CBS 24483</strain>
    </source>
</reference>
<gene>
    <name evidence="1" type="ORF">PG986_010087</name>
</gene>
<evidence type="ECO:0008006" key="3">
    <source>
        <dbReference type="Google" id="ProtNLM"/>
    </source>
</evidence>
<dbReference type="EMBL" id="JAQQWE010000006">
    <property type="protein sequence ID" value="KAK7949201.1"/>
    <property type="molecule type" value="Genomic_DNA"/>
</dbReference>
<dbReference type="GeneID" id="92079371"/>
<sequence length="407" mass="44253">MTPELMEQIGDEAVRLVQLALQLPAGSATTEVPGTNGNLVYGTSTVSGFNAALFNHWSFAESEALAKATGQEYSEVSQADVRNAIIRPPMWVKADWLHMCHLTEALYAGSNGISWRYGEPQRVEVPPSNPNSQYRLTIEARSNLRSATWGERWPDLDACTANRILETGNEVLLGQVHVAFVLSRVPGADAANFAVNPFQLQRQNVADQLELLVPQTPDHAPMVYVTEADPAAGTPLRVGCTNVVDHRHMGEAQRFPDVLTSDNGYLSEGNAGEAAGRLLADGQETMVQQQSEGLQPGVGLIGAVKHKLREAARYGLATERLERLPDEGDDVYVDAAQWALLEPDFNAAVGPLDEVQYLTALILALMQLRQQALEYGALKEESLQAAIRNGDAVIEQDEDDGDVVMEG</sequence>
<evidence type="ECO:0000313" key="1">
    <source>
        <dbReference type="EMBL" id="KAK7949201.1"/>
    </source>
</evidence>
<evidence type="ECO:0000313" key="2">
    <source>
        <dbReference type="Proteomes" id="UP001391051"/>
    </source>
</evidence>
<comment type="caution">
    <text evidence="1">The sequence shown here is derived from an EMBL/GenBank/DDBJ whole genome shotgun (WGS) entry which is preliminary data.</text>
</comment>
<accession>A0ABR1Q9J1</accession>
<name>A0ABR1Q9J1_9PEZI</name>